<dbReference type="InterPro" id="IPR039635">
    <property type="entry name" value="ERMARD"/>
</dbReference>
<dbReference type="Pfam" id="PF13910">
    <property type="entry name" value="DUF4209"/>
    <property type="match status" value="1"/>
</dbReference>
<dbReference type="PANTHER" id="PTHR31701:SF2">
    <property type="entry name" value="ENDOPLASMIC RETICULUM MEMBRANE-ASSOCIATED RNA DEGRADATION PROTEIN"/>
    <property type="match status" value="1"/>
</dbReference>
<dbReference type="AlphaFoldDB" id="A0AAD3D4U8"/>
<comment type="caution">
    <text evidence="2">The sequence shown here is derived from an EMBL/GenBank/DDBJ whole genome shotgun (WGS) entry which is preliminary data.</text>
</comment>
<protein>
    <recommendedName>
        <fullName evidence="1">DUF4209 domain-containing protein</fullName>
    </recommendedName>
</protein>
<reference evidence="2 3" key="1">
    <citation type="journal article" date="2021" name="Sci. Rep.">
        <title>The genome of the diatom Chaetoceros tenuissimus carries an ancient integrated fragment of an extant virus.</title>
        <authorList>
            <person name="Hongo Y."/>
            <person name="Kimura K."/>
            <person name="Takaki Y."/>
            <person name="Yoshida Y."/>
            <person name="Baba S."/>
            <person name="Kobayashi G."/>
            <person name="Nagasaki K."/>
            <person name="Hano T."/>
            <person name="Tomaru Y."/>
        </authorList>
    </citation>
    <scope>NUCLEOTIDE SEQUENCE [LARGE SCALE GENOMIC DNA]</scope>
    <source>
        <strain evidence="2 3">NIES-3715</strain>
    </source>
</reference>
<dbReference type="EMBL" id="BLLK01000052">
    <property type="protein sequence ID" value="GFH56575.1"/>
    <property type="molecule type" value="Genomic_DNA"/>
</dbReference>
<evidence type="ECO:0000313" key="2">
    <source>
        <dbReference type="EMBL" id="GFH56575.1"/>
    </source>
</evidence>
<sequence length="690" mass="78206">MEIQSKMKMQPQDDAVNYYEFVDETIVSTLEMSLDPIEESLLSFYDKKLLLNWKQLDEFIQDDVFTNSQGQEFLSMEVLVTLADQCDEFLFSKHCLELPKPIRGLLEIINQDGNKNQEERNYIATLIALNMVESSIRNITSKKHGRAPLLKDMIASIAERNDLPDVLAKLLASLLLPKGGLNLRNLLWHGFLSRIKRRWLALSILIVLSIDDLSASTSFEEQVYSDLAPLENLRKNEALKNIILHGEAIVSSKSNMTLLEEKLLSSSLIPSSHKQLFQTTLTYKDQPVLFASIIAPFVENSLRIIWCNVNNERNQLKATPDSYYATLDGHGQRDKHDVILLPYLTTDGEVDRGKPNALVAVLGAPTMALLVDLFASPQGPNIRATIAHGIYNQYLFRELEYLQSETDPKEKTIVSDTPQPLNDLVYSLVALMDILGTDPLTSTSSKLIKSYRPTYSYTAMLKTEIKNAMRSFEEFHSIFTKCEYKVYLSSSSKSPSNQHKLEESLSKLAKNHQDLKSIQERINIKLLRMTTNEWSANDLYHEYECNIALANCGAVKLLFGELSIAMQVTLQEIQQLDELIDPEKLTKSLSSRKRKQIERKASIAQLIFDFYSICLYFGLIFVEVQLLKVYNEEISSMSNVSEDMLALGVKRSRMVVSTFSSSAMVDRGLNAVEQYIKGKAVKALCVITIE</sequence>
<dbReference type="InterPro" id="IPR025209">
    <property type="entry name" value="DUF4209"/>
</dbReference>
<evidence type="ECO:0000259" key="1">
    <source>
        <dbReference type="Pfam" id="PF13910"/>
    </source>
</evidence>
<evidence type="ECO:0000313" key="3">
    <source>
        <dbReference type="Proteomes" id="UP001054902"/>
    </source>
</evidence>
<keyword evidence="3" id="KW-1185">Reference proteome</keyword>
<organism evidence="2 3">
    <name type="scientific">Chaetoceros tenuissimus</name>
    <dbReference type="NCBI Taxonomy" id="426638"/>
    <lineage>
        <taxon>Eukaryota</taxon>
        <taxon>Sar</taxon>
        <taxon>Stramenopiles</taxon>
        <taxon>Ochrophyta</taxon>
        <taxon>Bacillariophyta</taxon>
        <taxon>Coscinodiscophyceae</taxon>
        <taxon>Chaetocerotophycidae</taxon>
        <taxon>Chaetocerotales</taxon>
        <taxon>Chaetocerotaceae</taxon>
        <taxon>Chaetoceros</taxon>
    </lineage>
</organism>
<gene>
    <name evidence="2" type="ORF">CTEN210_13051</name>
</gene>
<feature type="domain" description="DUF4209" evidence="1">
    <location>
        <begin position="140"/>
        <end position="208"/>
    </location>
</feature>
<proteinExistence type="predicted"/>
<name>A0AAD3D4U8_9STRA</name>
<dbReference type="Proteomes" id="UP001054902">
    <property type="component" value="Unassembled WGS sequence"/>
</dbReference>
<dbReference type="PANTHER" id="PTHR31701">
    <property type="entry name" value="ENDOPLASMIC RETICULUM MEMBRANE-ASSOCIATED RNA DEGRADATION PROTEIN"/>
    <property type="match status" value="1"/>
</dbReference>
<accession>A0AAD3D4U8</accession>